<feature type="region of interest" description="Disordered" evidence="1">
    <location>
        <begin position="277"/>
        <end position="297"/>
    </location>
</feature>
<organism evidence="2 3">
    <name type="scientific">Lachancea dasiensis</name>
    <dbReference type="NCBI Taxonomy" id="1072105"/>
    <lineage>
        <taxon>Eukaryota</taxon>
        <taxon>Fungi</taxon>
        <taxon>Dikarya</taxon>
        <taxon>Ascomycota</taxon>
        <taxon>Saccharomycotina</taxon>
        <taxon>Saccharomycetes</taxon>
        <taxon>Saccharomycetales</taxon>
        <taxon>Saccharomycetaceae</taxon>
        <taxon>Lachancea</taxon>
    </lineage>
</organism>
<evidence type="ECO:0000256" key="1">
    <source>
        <dbReference type="SAM" id="MobiDB-lite"/>
    </source>
</evidence>
<name>A0A1G4IU40_9SACH</name>
<feature type="compositionally biased region" description="Low complexity" evidence="1">
    <location>
        <begin position="100"/>
        <end position="115"/>
    </location>
</feature>
<feature type="compositionally biased region" description="Polar residues" evidence="1">
    <location>
        <begin position="634"/>
        <end position="644"/>
    </location>
</feature>
<feature type="compositionally biased region" description="Basic and acidic residues" evidence="1">
    <location>
        <begin position="178"/>
        <end position="187"/>
    </location>
</feature>
<feature type="compositionally biased region" description="Polar residues" evidence="1">
    <location>
        <begin position="578"/>
        <end position="588"/>
    </location>
</feature>
<feature type="region of interest" description="Disordered" evidence="1">
    <location>
        <begin position="317"/>
        <end position="339"/>
    </location>
</feature>
<evidence type="ECO:0000313" key="3">
    <source>
        <dbReference type="Proteomes" id="UP000190274"/>
    </source>
</evidence>
<sequence length="821" mass="87162">MALQDIKEEEDQADDVQQQAEIDLSRAAERAEPSGVAKLDSIFDEGGGVAAGGALAPTTEAASHEQAQAPLVGDVALIPDAFSASQEALLPPLPEDSANLASPPTTLSPALPATPDSGPPNLASSRSTSTVSSVSRAPSVVRRNNNNTNFMNNNHADFNNVSTGTNTLTGSPFASPKEPLRSDRETRLSGLGDPLPSGVAFDLGTTLEIPHGTEPDSSFDLSKALEIPNGSAGVATTATTTTTTPGGTANTHIPSTINGVAAAAAAAAAATLSTNSMVGSNSNGNSTDSTSAIPLSPQLTSPKLSFKRKFSSTLLPATSSSNLAGTNPTHEGPSTPEFSLHHLQRHGSVRSRTATTDVPRLGSQLDVHAGLGIDHPNLDSNTSPFATAKVLMRKFSIGSSGSSSRSLPENEEALFKPPPNFTSDVNSFTSLHDLKSPRSSLNLAEAAANQNHPKVPLLKRASSAILRKASVAKKSPTSPKYTASPEFQDLRRTASFSTVPYDSNRVISSNLHAAADDHINTSTTTLQRMMVKNKHHHVSTRCISNPEGLHFANSRATSPENRSFGSRVKSGLTRIMSGSNVDKTSQQLHGDPSGGKESQKDTSKVECTPDSISVASPRHSAHWQRIGALCPPRSASSSSGQQTTDPEKVFKKGQWKQNTTNLSMGSAATARNDSVFSHHSDSSFGQGSESDELTIDIDELTKALPAITITDKLGAKNVTPIQTQSNVLLDLVSKENSGQRNMTSQNKSGEEKPIKISLKEYIDVLIKQQHIEDERFAVLEKNFATNGWCSQDDLHNIQQKRMIINKKWAERISHYQSRLEA</sequence>
<proteinExistence type="predicted"/>
<protein>
    <submittedName>
        <fullName evidence="2">LADA_0B05732g1_1</fullName>
    </submittedName>
</protein>
<reference evidence="3" key="1">
    <citation type="submission" date="2016-03" db="EMBL/GenBank/DDBJ databases">
        <authorList>
            <person name="Devillers H."/>
        </authorList>
    </citation>
    <scope>NUCLEOTIDE SEQUENCE [LARGE SCALE GENOMIC DNA]</scope>
</reference>
<feature type="region of interest" description="Disordered" evidence="1">
    <location>
        <begin position="47"/>
        <end position="67"/>
    </location>
</feature>
<dbReference type="EMBL" id="LT598456">
    <property type="protein sequence ID" value="SCU80213.1"/>
    <property type="molecule type" value="Genomic_DNA"/>
</dbReference>
<accession>A0A1G4IU40</accession>
<keyword evidence="3" id="KW-1185">Reference proteome</keyword>
<gene>
    <name evidence="2" type="ORF">LADA_0B05732G</name>
</gene>
<feature type="region of interest" description="Disordered" evidence="1">
    <location>
        <begin position="92"/>
        <end position="195"/>
    </location>
</feature>
<evidence type="ECO:0000313" key="2">
    <source>
        <dbReference type="EMBL" id="SCU80213.1"/>
    </source>
</evidence>
<feature type="compositionally biased region" description="Low complexity" evidence="1">
    <location>
        <begin position="277"/>
        <end position="291"/>
    </location>
</feature>
<feature type="region of interest" description="Disordered" evidence="1">
    <location>
        <begin position="399"/>
        <end position="421"/>
    </location>
</feature>
<feature type="region of interest" description="Disordered" evidence="1">
    <location>
        <begin position="578"/>
        <end position="661"/>
    </location>
</feature>
<dbReference type="OrthoDB" id="4070760at2759"/>
<feature type="compositionally biased region" description="Low complexity" evidence="1">
    <location>
        <begin position="123"/>
        <end position="160"/>
    </location>
</feature>
<dbReference type="AlphaFoldDB" id="A0A1G4IU40"/>
<dbReference type="Proteomes" id="UP000190274">
    <property type="component" value="Chromosome B"/>
</dbReference>
<feature type="compositionally biased region" description="Polar residues" evidence="1">
    <location>
        <begin position="161"/>
        <end position="172"/>
    </location>
</feature>
<feature type="compositionally biased region" description="Polar residues" evidence="1">
    <location>
        <begin position="317"/>
        <end position="329"/>
    </location>
</feature>